<accession>A0ABN9M330</accession>
<evidence type="ECO:0000313" key="3">
    <source>
        <dbReference type="Proteomes" id="UP001176940"/>
    </source>
</evidence>
<evidence type="ECO:0000256" key="1">
    <source>
        <dbReference type="SAM" id="Coils"/>
    </source>
</evidence>
<comment type="caution">
    <text evidence="2">The sequence shown here is derived from an EMBL/GenBank/DDBJ whole genome shotgun (WGS) entry which is preliminary data.</text>
</comment>
<sequence length="360" mass="42904">MQLASACDNSQPQIQFPEGLKEKEKELCYLCLQRAQKNIPVYYTEERKEREKEEERVLQHYQHMKDQEAIERTKAQAQVNREQREKDAAYNRGVAEAIRTGQNARSTEFYRSYIFQRRPLTPPALMRQEQYYHCLTKQMADRRGKEVKEKQDQDLLARLEQVQLAEELAAQRSKYLREKAEQVVCYKNALDTQVKMKPDFAPPPATENTEPVFGQNDMTNEKLVDGMRRAQEVYRHQLQAAAERKRLAVLNDLVQQRKEADMLQRSKERYIQTLLSDRVAEFEKIHRLQKVLQEDWTRSSEIKRQKEHKEELYLQARGELLLDQFEKYRRCFQCKRRTSNCGETNVWCESRYIPGSRLMV</sequence>
<keyword evidence="1" id="KW-0175">Coiled coil</keyword>
<organism evidence="2 3">
    <name type="scientific">Ranitomeya imitator</name>
    <name type="common">mimic poison frog</name>
    <dbReference type="NCBI Taxonomy" id="111125"/>
    <lineage>
        <taxon>Eukaryota</taxon>
        <taxon>Metazoa</taxon>
        <taxon>Chordata</taxon>
        <taxon>Craniata</taxon>
        <taxon>Vertebrata</taxon>
        <taxon>Euteleostomi</taxon>
        <taxon>Amphibia</taxon>
        <taxon>Batrachia</taxon>
        <taxon>Anura</taxon>
        <taxon>Neobatrachia</taxon>
        <taxon>Hyloidea</taxon>
        <taxon>Dendrobatidae</taxon>
        <taxon>Dendrobatinae</taxon>
        <taxon>Ranitomeya</taxon>
    </lineage>
</organism>
<protein>
    <submittedName>
        <fullName evidence="2">Uncharacterized protein</fullName>
    </submittedName>
</protein>
<dbReference type="EMBL" id="CAUEEQ010040063">
    <property type="protein sequence ID" value="CAJ0955385.1"/>
    <property type="molecule type" value="Genomic_DNA"/>
</dbReference>
<reference evidence="2" key="1">
    <citation type="submission" date="2023-07" db="EMBL/GenBank/DDBJ databases">
        <authorList>
            <person name="Stuckert A."/>
        </authorList>
    </citation>
    <scope>NUCLEOTIDE SEQUENCE</scope>
</reference>
<keyword evidence="3" id="KW-1185">Reference proteome</keyword>
<dbReference type="PANTHER" id="PTHR14362:SF2">
    <property type="entry name" value="COILED-COIL DOMAIN-CONTAINING PROTEIN 81"/>
    <property type="match status" value="1"/>
</dbReference>
<gene>
    <name evidence="2" type="ORF">RIMI_LOCUS15111455</name>
</gene>
<dbReference type="InterPro" id="IPR026295">
    <property type="entry name" value="CCD81"/>
</dbReference>
<feature type="coiled-coil region" evidence="1">
    <location>
        <begin position="65"/>
        <end position="92"/>
    </location>
</feature>
<dbReference type="PANTHER" id="PTHR14362">
    <property type="entry name" value="COILED-COIL DOMAIN-CONTAINING PROTEIN 81"/>
    <property type="match status" value="1"/>
</dbReference>
<evidence type="ECO:0000313" key="2">
    <source>
        <dbReference type="EMBL" id="CAJ0955385.1"/>
    </source>
</evidence>
<dbReference type="Proteomes" id="UP001176940">
    <property type="component" value="Unassembled WGS sequence"/>
</dbReference>
<proteinExistence type="predicted"/>
<name>A0ABN9M330_9NEOB</name>